<gene>
    <name evidence="2" type="ORF">UFOPK3139_00886</name>
    <name evidence="3" type="ORF">UFOPK3967_01426</name>
</gene>
<protein>
    <submittedName>
        <fullName evidence="2">Unannotated protein</fullName>
    </submittedName>
</protein>
<evidence type="ECO:0000313" key="3">
    <source>
        <dbReference type="EMBL" id="CAB4997537.1"/>
    </source>
</evidence>
<organism evidence="2">
    <name type="scientific">freshwater metagenome</name>
    <dbReference type="NCBI Taxonomy" id="449393"/>
    <lineage>
        <taxon>unclassified sequences</taxon>
        <taxon>metagenomes</taxon>
        <taxon>ecological metagenomes</taxon>
    </lineage>
</organism>
<keyword evidence="1" id="KW-0472">Membrane</keyword>
<evidence type="ECO:0000313" key="2">
    <source>
        <dbReference type="EMBL" id="CAB4823939.1"/>
    </source>
</evidence>
<name>A0A6J6ZU11_9ZZZZ</name>
<feature type="transmembrane region" description="Helical" evidence="1">
    <location>
        <begin position="41"/>
        <end position="59"/>
    </location>
</feature>
<keyword evidence="1" id="KW-0812">Transmembrane</keyword>
<evidence type="ECO:0000256" key="1">
    <source>
        <dbReference type="SAM" id="Phobius"/>
    </source>
</evidence>
<proteinExistence type="predicted"/>
<feature type="transmembrane region" description="Helical" evidence="1">
    <location>
        <begin position="71"/>
        <end position="92"/>
    </location>
</feature>
<feature type="transmembrane region" description="Helical" evidence="1">
    <location>
        <begin position="12"/>
        <end position="29"/>
    </location>
</feature>
<dbReference type="EMBL" id="CAFBOS010000079">
    <property type="protein sequence ID" value="CAB4997537.1"/>
    <property type="molecule type" value="Genomic_DNA"/>
</dbReference>
<accession>A0A6J6ZU11</accession>
<reference evidence="2" key="1">
    <citation type="submission" date="2020-05" db="EMBL/GenBank/DDBJ databases">
        <authorList>
            <person name="Chiriac C."/>
            <person name="Salcher M."/>
            <person name="Ghai R."/>
            <person name="Kavagutti S V."/>
        </authorList>
    </citation>
    <scope>NUCLEOTIDE SEQUENCE</scope>
</reference>
<dbReference type="AlphaFoldDB" id="A0A6J6ZU11"/>
<keyword evidence="1" id="KW-1133">Transmembrane helix</keyword>
<feature type="transmembrane region" description="Helical" evidence="1">
    <location>
        <begin position="119"/>
        <end position="140"/>
    </location>
</feature>
<sequence length="150" mass="16552">MTGVLLRLNIAIKVTLVALLLHAVVFPDLPQYDGKGIGTRLALYPVSIWFVPFVWWLALRRRGRDLRYPHLIDICVALPFTIGFGAVTHVVWEVLEYLAFIRNNPNELAGAYTDTIGDLVMSLSGSITGSVLVGTVLFGVGRLRPSPPPR</sequence>
<dbReference type="EMBL" id="CAFABA010000026">
    <property type="protein sequence ID" value="CAB4823939.1"/>
    <property type="molecule type" value="Genomic_DNA"/>
</dbReference>